<evidence type="ECO:0000313" key="3">
    <source>
        <dbReference type="Proteomes" id="UP000429607"/>
    </source>
</evidence>
<proteinExistence type="predicted"/>
<dbReference type="EMBL" id="QXFV01000550">
    <property type="protein sequence ID" value="KAE9034414.1"/>
    <property type="molecule type" value="Genomic_DNA"/>
</dbReference>
<comment type="caution">
    <text evidence="2">The sequence shown here is derived from an EMBL/GenBank/DDBJ whole genome shotgun (WGS) entry which is preliminary data.</text>
</comment>
<protein>
    <submittedName>
        <fullName evidence="2">Uncharacterized protein</fullName>
    </submittedName>
</protein>
<keyword evidence="1" id="KW-0732">Signal</keyword>
<feature type="chain" id="PRO_5025481632" evidence="1">
    <location>
        <begin position="25"/>
        <end position="65"/>
    </location>
</feature>
<accession>A0A6A3MZ70</accession>
<name>A0A6A3MZ70_9STRA</name>
<evidence type="ECO:0000313" key="2">
    <source>
        <dbReference type="EMBL" id="KAE9034414.1"/>
    </source>
</evidence>
<feature type="signal peptide" evidence="1">
    <location>
        <begin position="1"/>
        <end position="24"/>
    </location>
</feature>
<dbReference type="Proteomes" id="UP000429607">
    <property type="component" value="Unassembled WGS sequence"/>
</dbReference>
<gene>
    <name evidence="2" type="ORF">PR001_g9738</name>
</gene>
<reference evidence="2 3" key="1">
    <citation type="submission" date="2018-09" db="EMBL/GenBank/DDBJ databases">
        <title>Genomic investigation of the strawberry pathogen Phytophthora fragariae indicates pathogenicity is determined by transcriptional variation in three key races.</title>
        <authorList>
            <person name="Adams T.M."/>
            <person name="Armitage A.D."/>
            <person name="Sobczyk M.K."/>
            <person name="Bates H.J."/>
            <person name="Dunwell J.M."/>
            <person name="Nellist C.F."/>
            <person name="Harrison R.J."/>
        </authorList>
    </citation>
    <scope>NUCLEOTIDE SEQUENCE [LARGE SCALE GENOMIC DNA]</scope>
    <source>
        <strain evidence="2 3">SCRP249</strain>
    </source>
</reference>
<evidence type="ECO:0000256" key="1">
    <source>
        <dbReference type="SAM" id="SignalP"/>
    </source>
</evidence>
<sequence>MFIGEDSLLFLILLVLLLYQLQNCLKIIYNEVVIVVINTLDIVFGHQSKNWIFGWSVDARRLRKG</sequence>
<organism evidence="2 3">
    <name type="scientific">Phytophthora rubi</name>
    <dbReference type="NCBI Taxonomy" id="129364"/>
    <lineage>
        <taxon>Eukaryota</taxon>
        <taxon>Sar</taxon>
        <taxon>Stramenopiles</taxon>
        <taxon>Oomycota</taxon>
        <taxon>Peronosporomycetes</taxon>
        <taxon>Peronosporales</taxon>
        <taxon>Peronosporaceae</taxon>
        <taxon>Phytophthora</taxon>
    </lineage>
</organism>
<dbReference type="AlphaFoldDB" id="A0A6A3MZ70"/>